<protein>
    <submittedName>
        <fullName evidence="2">Uncharacterized protein</fullName>
    </submittedName>
</protein>
<keyword evidence="3" id="KW-1185">Reference proteome</keyword>
<organism evidence="2 3">
    <name type="scientific">Didymella exigua CBS 183.55</name>
    <dbReference type="NCBI Taxonomy" id="1150837"/>
    <lineage>
        <taxon>Eukaryota</taxon>
        <taxon>Fungi</taxon>
        <taxon>Dikarya</taxon>
        <taxon>Ascomycota</taxon>
        <taxon>Pezizomycotina</taxon>
        <taxon>Dothideomycetes</taxon>
        <taxon>Pleosporomycetidae</taxon>
        <taxon>Pleosporales</taxon>
        <taxon>Pleosporineae</taxon>
        <taxon>Didymellaceae</taxon>
        <taxon>Didymella</taxon>
    </lineage>
</organism>
<dbReference type="RefSeq" id="XP_033452167.1">
    <property type="nucleotide sequence ID" value="XM_033589316.1"/>
</dbReference>
<reference evidence="2" key="1">
    <citation type="journal article" date="2020" name="Stud. Mycol.">
        <title>101 Dothideomycetes genomes: a test case for predicting lifestyles and emergence of pathogens.</title>
        <authorList>
            <person name="Haridas S."/>
            <person name="Albert R."/>
            <person name="Binder M."/>
            <person name="Bloem J."/>
            <person name="Labutti K."/>
            <person name="Salamov A."/>
            <person name="Andreopoulos B."/>
            <person name="Baker S."/>
            <person name="Barry K."/>
            <person name="Bills G."/>
            <person name="Bluhm B."/>
            <person name="Cannon C."/>
            <person name="Castanera R."/>
            <person name="Culley D."/>
            <person name="Daum C."/>
            <person name="Ezra D."/>
            <person name="Gonzalez J."/>
            <person name="Henrissat B."/>
            <person name="Kuo A."/>
            <person name="Liang C."/>
            <person name="Lipzen A."/>
            <person name="Lutzoni F."/>
            <person name="Magnuson J."/>
            <person name="Mondo S."/>
            <person name="Nolan M."/>
            <person name="Ohm R."/>
            <person name="Pangilinan J."/>
            <person name="Park H.-J."/>
            <person name="Ramirez L."/>
            <person name="Alfaro M."/>
            <person name="Sun H."/>
            <person name="Tritt A."/>
            <person name="Yoshinaga Y."/>
            <person name="Zwiers L.-H."/>
            <person name="Turgeon B."/>
            <person name="Goodwin S."/>
            <person name="Spatafora J."/>
            <person name="Crous P."/>
            <person name="Grigoriev I."/>
        </authorList>
    </citation>
    <scope>NUCLEOTIDE SEQUENCE</scope>
    <source>
        <strain evidence="2">CBS 183.55</strain>
    </source>
</reference>
<proteinExistence type="predicted"/>
<accession>A0A6A5RWI0</accession>
<dbReference type="OrthoDB" id="10526090at2759"/>
<feature type="compositionally biased region" description="Acidic residues" evidence="1">
    <location>
        <begin position="71"/>
        <end position="84"/>
    </location>
</feature>
<name>A0A6A5RWI0_9PLEO</name>
<sequence length="110" mass="12340">MRRKHSYDTGVGLLEDIEEVESVLEKDSVLNQAFLDGDADEDYMEAEGGEDDMETLVEIDGELYKEKEVEIEVSDSEPPSDVESDAGPQDGCGIKRKRTIRVVIRSRAFL</sequence>
<evidence type="ECO:0000313" key="2">
    <source>
        <dbReference type="EMBL" id="KAF1931919.1"/>
    </source>
</evidence>
<dbReference type="Proteomes" id="UP000800082">
    <property type="component" value="Unassembled WGS sequence"/>
</dbReference>
<dbReference type="AlphaFoldDB" id="A0A6A5RWI0"/>
<dbReference type="EMBL" id="ML978960">
    <property type="protein sequence ID" value="KAF1931919.1"/>
    <property type="molecule type" value="Genomic_DNA"/>
</dbReference>
<dbReference type="GeneID" id="54346963"/>
<evidence type="ECO:0000313" key="3">
    <source>
        <dbReference type="Proteomes" id="UP000800082"/>
    </source>
</evidence>
<evidence type="ECO:0000256" key="1">
    <source>
        <dbReference type="SAM" id="MobiDB-lite"/>
    </source>
</evidence>
<gene>
    <name evidence="2" type="ORF">M421DRAFT_323221</name>
</gene>
<feature type="region of interest" description="Disordered" evidence="1">
    <location>
        <begin position="71"/>
        <end position="93"/>
    </location>
</feature>